<dbReference type="SUPFAM" id="SSF53448">
    <property type="entry name" value="Nucleotide-diphospho-sugar transferases"/>
    <property type="match status" value="1"/>
</dbReference>
<dbReference type="InterPro" id="IPR029044">
    <property type="entry name" value="Nucleotide-diphossugar_trans"/>
</dbReference>
<reference evidence="9 10" key="1">
    <citation type="submission" date="2018-10" db="EMBL/GenBank/DDBJ databases">
        <title>Sequencing the genomes of 1000 actinobacteria strains.</title>
        <authorList>
            <person name="Klenk H.-P."/>
        </authorList>
    </citation>
    <scope>NUCLEOTIDE SEQUENCE [LARGE SCALE GENOMIC DNA]</scope>
    <source>
        <strain evidence="9 10">DSM 45175</strain>
    </source>
</reference>
<evidence type="ECO:0000256" key="5">
    <source>
        <dbReference type="ARBA" id="ARBA00022679"/>
    </source>
</evidence>
<keyword evidence="10" id="KW-1185">Reference proteome</keyword>
<sequence>MAERASVSGATVFVAPAGPAMTGASDLDQDVESTSVRGDPVALDLEYVLPVRWSDDAELDDLTRYLRWLGRRVDVTVVDGSPHGVFARHAAHWRPHVRHLRPDPDLCYANGKVNGVSTGLRLARHESVIIADDDVRYDDEALREMHRLLGRSDLVRPQNFFHPLPWHARWDSGRTLLNRAIDADYPGTLGIRRSTFLDMGGYDGDVLFENLELIRTVRGHGGVDVSDPGLYVRRLPPDVRRFWSQRVRQAYDDLAQPARMALFLAVLPVLAGLLARGRRVPLAVAAAGVMALAERGRRRAGGAAVYPFTTTLFAPAWVLERAVCSWLALGLRCGRGGAWYAGRRIRVAAHSQRALTRRR</sequence>
<keyword evidence="8" id="KW-0472">Membrane</keyword>
<organism evidence="9 10">
    <name type="scientific">Micromonospora pisi</name>
    <dbReference type="NCBI Taxonomy" id="589240"/>
    <lineage>
        <taxon>Bacteria</taxon>
        <taxon>Bacillati</taxon>
        <taxon>Actinomycetota</taxon>
        <taxon>Actinomycetes</taxon>
        <taxon>Micromonosporales</taxon>
        <taxon>Micromonosporaceae</taxon>
        <taxon>Micromonospora</taxon>
    </lineage>
</organism>
<evidence type="ECO:0000256" key="7">
    <source>
        <dbReference type="ARBA" id="ARBA00022989"/>
    </source>
</evidence>
<name>A0A495JNA0_9ACTN</name>
<evidence type="ECO:0000313" key="10">
    <source>
        <dbReference type="Proteomes" id="UP000277671"/>
    </source>
</evidence>
<dbReference type="GO" id="GO:0016020">
    <property type="term" value="C:membrane"/>
    <property type="evidence" value="ECO:0007669"/>
    <property type="project" value="UniProtKB-SubCell"/>
</dbReference>
<comment type="subcellular location">
    <subcellularLocation>
        <location evidence="1">Membrane</location>
        <topology evidence="1">Multi-pass membrane protein</topology>
    </subcellularLocation>
</comment>
<evidence type="ECO:0000256" key="8">
    <source>
        <dbReference type="ARBA" id="ARBA00023136"/>
    </source>
</evidence>
<evidence type="ECO:0000256" key="1">
    <source>
        <dbReference type="ARBA" id="ARBA00004141"/>
    </source>
</evidence>
<comment type="pathway">
    <text evidence="2">Lipid metabolism; sphingolipid metabolism.</text>
</comment>
<keyword evidence="6" id="KW-0812">Transmembrane</keyword>
<evidence type="ECO:0000256" key="4">
    <source>
        <dbReference type="ARBA" id="ARBA00022676"/>
    </source>
</evidence>
<evidence type="ECO:0000256" key="6">
    <source>
        <dbReference type="ARBA" id="ARBA00022692"/>
    </source>
</evidence>
<keyword evidence="4" id="KW-0328">Glycosyltransferase</keyword>
<dbReference type="EMBL" id="RBKT01000001">
    <property type="protein sequence ID" value="RKR90291.1"/>
    <property type="molecule type" value="Genomic_DNA"/>
</dbReference>
<evidence type="ECO:0000313" key="9">
    <source>
        <dbReference type="EMBL" id="RKR90291.1"/>
    </source>
</evidence>
<dbReference type="AlphaFoldDB" id="A0A495JNA0"/>
<dbReference type="Proteomes" id="UP000277671">
    <property type="component" value="Unassembled WGS sequence"/>
</dbReference>
<comment type="pathway">
    <text evidence="3">Sphingolipid metabolism.</text>
</comment>
<keyword evidence="7" id="KW-1133">Transmembrane helix</keyword>
<protein>
    <submittedName>
        <fullName evidence="9">Glycosyl transferase family 21</fullName>
    </submittedName>
</protein>
<accession>A0A495JNA0</accession>
<comment type="caution">
    <text evidence="9">The sequence shown here is derived from an EMBL/GenBank/DDBJ whole genome shotgun (WGS) entry which is preliminary data.</text>
</comment>
<dbReference type="GO" id="GO:0016757">
    <property type="term" value="F:glycosyltransferase activity"/>
    <property type="evidence" value="ECO:0007669"/>
    <property type="project" value="UniProtKB-KW"/>
</dbReference>
<keyword evidence="5 9" id="KW-0808">Transferase</keyword>
<proteinExistence type="predicted"/>
<gene>
    <name evidence="9" type="ORF">BDK92_4661</name>
</gene>
<evidence type="ECO:0000256" key="2">
    <source>
        <dbReference type="ARBA" id="ARBA00004760"/>
    </source>
</evidence>
<dbReference type="InterPro" id="IPR025993">
    <property type="entry name" value="Ceramide_glucosylTrfase"/>
</dbReference>
<evidence type="ECO:0000256" key="3">
    <source>
        <dbReference type="ARBA" id="ARBA00004991"/>
    </source>
</evidence>
<dbReference type="Gene3D" id="3.90.550.10">
    <property type="entry name" value="Spore Coat Polysaccharide Biosynthesis Protein SpsA, Chain A"/>
    <property type="match status" value="1"/>
</dbReference>
<dbReference type="Pfam" id="PF13506">
    <property type="entry name" value="Glyco_transf_21"/>
    <property type="match status" value="1"/>
</dbReference>